<organism evidence="1 2">
    <name type="scientific">Dufourea novaeangliae</name>
    <name type="common">Sweat bee</name>
    <dbReference type="NCBI Taxonomy" id="178035"/>
    <lineage>
        <taxon>Eukaryota</taxon>
        <taxon>Metazoa</taxon>
        <taxon>Ecdysozoa</taxon>
        <taxon>Arthropoda</taxon>
        <taxon>Hexapoda</taxon>
        <taxon>Insecta</taxon>
        <taxon>Pterygota</taxon>
        <taxon>Neoptera</taxon>
        <taxon>Endopterygota</taxon>
        <taxon>Hymenoptera</taxon>
        <taxon>Apocrita</taxon>
        <taxon>Aculeata</taxon>
        <taxon>Apoidea</taxon>
        <taxon>Anthophila</taxon>
        <taxon>Halictidae</taxon>
        <taxon>Rophitinae</taxon>
        <taxon>Dufourea</taxon>
    </lineage>
</organism>
<evidence type="ECO:0000313" key="2">
    <source>
        <dbReference type="Proteomes" id="UP000076502"/>
    </source>
</evidence>
<dbReference type="EMBL" id="KQ434792">
    <property type="protein sequence ID" value="KZC05436.1"/>
    <property type="molecule type" value="Genomic_DNA"/>
</dbReference>
<proteinExistence type="predicted"/>
<sequence length="89" mass="10073">MQYSDAICDARQFRIERFASCIQGKINPTVIFFHILISVFKSKVSSIRTYIVYPVPLKNGEGFVGVQKPGNVFYPSNVYGQRPGIRKNA</sequence>
<gene>
    <name evidence="1" type="ORF">WN55_06406</name>
</gene>
<evidence type="ECO:0000313" key="1">
    <source>
        <dbReference type="EMBL" id="KZC05436.1"/>
    </source>
</evidence>
<name>A0A154P0I8_DUFNO</name>
<dbReference type="Proteomes" id="UP000076502">
    <property type="component" value="Unassembled WGS sequence"/>
</dbReference>
<accession>A0A154P0I8</accession>
<reference evidence="1 2" key="1">
    <citation type="submission" date="2015-07" db="EMBL/GenBank/DDBJ databases">
        <title>The genome of Dufourea novaeangliae.</title>
        <authorList>
            <person name="Pan H."/>
            <person name="Kapheim K."/>
        </authorList>
    </citation>
    <scope>NUCLEOTIDE SEQUENCE [LARGE SCALE GENOMIC DNA]</scope>
    <source>
        <strain evidence="1">0120121106</strain>
        <tissue evidence="1">Whole body</tissue>
    </source>
</reference>
<protein>
    <submittedName>
        <fullName evidence="1">Uncharacterized protein</fullName>
    </submittedName>
</protein>
<dbReference type="AlphaFoldDB" id="A0A154P0I8"/>
<keyword evidence="2" id="KW-1185">Reference proteome</keyword>